<proteinExistence type="predicted"/>
<comment type="caution">
    <text evidence="4">The sequence shown here is derived from an EMBL/GenBank/DDBJ whole genome shotgun (WGS) entry which is preliminary data.</text>
</comment>
<dbReference type="InterPro" id="IPR014729">
    <property type="entry name" value="Rossmann-like_a/b/a_fold"/>
</dbReference>
<accession>A0A0G1FT55</accession>
<gene>
    <name evidence="4" type="primary">tagD</name>
    <name evidence="4" type="ORF">UV73_C0003G0138</name>
</gene>
<dbReference type="NCBIfam" id="TIGR00125">
    <property type="entry name" value="cyt_tran_rel"/>
    <property type="match status" value="1"/>
</dbReference>
<evidence type="ECO:0000313" key="5">
    <source>
        <dbReference type="Proteomes" id="UP000034894"/>
    </source>
</evidence>
<organism evidence="4 5">
    <name type="scientific">Candidatus Gottesmanbacteria bacterium GW2011_GWA2_43_14</name>
    <dbReference type="NCBI Taxonomy" id="1618443"/>
    <lineage>
        <taxon>Bacteria</taxon>
        <taxon>Candidatus Gottesmaniibacteriota</taxon>
    </lineage>
</organism>
<evidence type="ECO:0000256" key="2">
    <source>
        <dbReference type="ARBA" id="ARBA00022695"/>
    </source>
</evidence>
<dbReference type="GO" id="GO:0016779">
    <property type="term" value="F:nucleotidyltransferase activity"/>
    <property type="evidence" value="ECO:0007669"/>
    <property type="project" value="UniProtKB-KW"/>
</dbReference>
<feature type="domain" description="Cytidyltransferase-like" evidence="3">
    <location>
        <begin position="28"/>
        <end position="133"/>
    </location>
</feature>
<dbReference type="InterPro" id="IPR004821">
    <property type="entry name" value="Cyt_trans-like"/>
</dbReference>
<dbReference type="PANTHER" id="PTHR43793">
    <property type="entry name" value="FAD SYNTHASE"/>
    <property type="match status" value="1"/>
</dbReference>
<dbReference type="SUPFAM" id="SSF52374">
    <property type="entry name" value="Nucleotidylyl transferase"/>
    <property type="match status" value="1"/>
</dbReference>
<dbReference type="AlphaFoldDB" id="A0A0G1FT55"/>
<name>A0A0G1FT55_9BACT</name>
<dbReference type="InterPro" id="IPR050385">
    <property type="entry name" value="Archaeal_FAD_synthase"/>
</dbReference>
<dbReference type="Proteomes" id="UP000034894">
    <property type="component" value="Unassembled WGS sequence"/>
</dbReference>
<evidence type="ECO:0000259" key="3">
    <source>
        <dbReference type="Pfam" id="PF01467"/>
    </source>
</evidence>
<dbReference type="PATRIC" id="fig|1618443.3.peg.585"/>
<reference evidence="4 5" key="1">
    <citation type="journal article" date="2015" name="Nature">
        <title>rRNA introns, odd ribosomes, and small enigmatic genomes across a large radiation of phyla.</title>
        <authorList>
            <person name="Brown C.T."/>
            <person name="Hug L.A."/>
            <person name="Thomas B.C."/>
            <person name="Sharon I."/>
            <person name="Castelle C.J."/>
            <person name="Singh A."/>
            <person name="Wilkins M.J."/>
            <person name="Williams K.H."/>
            <person name="Banfield J.F."/>
        </authorList>
    </citation>
    <scope>NUCLEOTIDE SEQUENCE [LARGE SCALE GENOMIC DNA]</scope>
</reference>
<keyword evidence="1 4" id="KW-0808">Transferase</keyword>
<dbReference type="Pfam" id="PF01467">
    <property type="entry name" value="CTP_transf_like"/>
    <property type="match status" value="1"/>
</dbReference>
<keyword evidence="2" id="KW-0548">Nucleotidyltransferase</keyword>
<dbReference type="STRING" id="1618443.UV73_C0003G0138"/>
<dbReference type="Gene3D" id="3.40.50.620">
    <property type="entry name" value="HUPs"/>
    <property type="match status" value="1"/>
</dbReference>
<evidence type="ECO:0000313" key="4">
    <source>
        <dbReference type="EMBL" id="KKS98196.1"/>
    </source>
</evidence>
<evidence type="ECO:0000256" key="1">
    <source>
        <dbReference type="ARBA" id="ARBA00022679"/>
    </source>
</evidence>
<dbReference type="PANTHER" id="PTHR43793:SF2">
    <property type="entry name" value="BIFUNCTIONAL PROTEIN HLDE"/>
    <property type="match status" value="1"/>
</dbReference>
<protein>
    <submittedName>
        <fullName evidence="4">Glycerol-3-phosphate cytidyltransferase TagD</fullName>
    </submittedName>
</protein>
<sequence>MPVNKIISVKKAEAIIKSYKKSRTVVTVVGGCFDILHPGHIKFIRSAEKLGGRVFILLEPDEKVRLLKGELRPVFSQKERAEMLASLTSVAFIVMLPLIESDAGYDELIRRLEPDVIAATDNDPLLDLKKSQAEKSGGQLKVLPFNKSLSSSRIADLLKKEHL</sequence>
<dbReference type="EMBL" id="LCFP01000003">
    <property type="protein sequence ID" value="KKS98196.1"/>
    <property type="molecule type" value="Genomic_DNA"/>
</dbReference>